<feature type="compositionally biased region" description="Low complexity" evidence="1">
    <location>
        <begin position="196"/>
        <end position="214"/>
    </location>
</feature>
<proteinExistence type="predicted"/>
<name>A0A4Q7ZL56_9ACTN</name>
<accession>A0A4Q7ZL56</accession>
<dbReference type="Proteomes" id="UP000292564">
    <property type="component" value="Unassembled WGS sequence"/>
</dbReference>
<feature type="region of interest" description="Disordered" evidence="1">
    <location>
        <begin position="68"/>
        <end position="98"/>
    </location>
</feature>
<evidence type="ECO:0000313" key="2">
    <source>
        <dbReference type="EMBL" id="RZU51314.1"/>
    </source>
</evidence>
<sequence>MTRPLAASSRSGRHPGTGPPDRHPTPATAARTTRPTRHRPLPRVVVVGVASSRVASRVRARVGGPLPVVARDSATPRHTTTLRHHHDHRRGRKASRVHPQCLADPQCLTLAALTSDLAALRPNQPHPRKPPERPSATPRHPAASNTRVTPAVTACHLAEATKVAVTRHTNAAPKTAEPAPRRSTLPPLPPRPGRGPPATGRADATPAATTPTSTINRRSRVAPTQPTAATTPKPVVTRSTGRDRDPASDRPAHRHTVTVAPAADR</sequence>
<comment type="caution">
    <text evidence="2">The sequence shown here is derived from an EMBL/GenBank/DDBJ whole genome shotgun (WGS) entry which is preliminary data.</text>
</comment>
<organism evidence="2 3">
    <name type="scientific">Krasilnikovia cinnamomea</name>
    <dbReference type="NCBI Taxonomy" id="349313"/>
    <lineage>
        <taxon>Bacteria</taxon>
        <taxon>Bacillati</taxon>
        <taxon>Actinomycetota</taxon>
        <taxon>Actinomycetes</taxon>
        <taxon>Micromonosporales</taxon>
        <taxon>Micromonosporaceae</taxon>
        <taxon>Krasilnikovia</taxon>
    </lineage>
</organism>
<feature type="compositionally biased region" description="Basic and acidic residues" evidence="1">
    <location>
        <begin position="240"/>
        <end position="251"/>
    </location>
</feature>
<evidence type="ECO:0000313" key="3">
    <source>
        <dbReference type="Proteomes" id="UP000292564"/>
    </source>
</evidence>
<gene>
    <name evidence="2" type="ORF">EV385_3129</name>
</gene>
<feature type="region of interest" description="Disordered" evidence="1">
    <location>
        <begin position="120"/>
        <end position="147"/>
    </location>
</feature>
<reference evidence="2 3" key="1">
    <citation type="submission" date="2019-02" db="EMBL/GenBank/DDBJ databases">
        <title>Sequencing the genomes of 1000 actinobacteria strains.</title>
        <authorList>
            <person name="Klenk H.-P."/>
        </authorList>
    </citation>
    <scope>NUCLEOTIDE SEQUENCE [LARGE SCALE GENOMIC DNA]</scope>
    <source>
        <strain evidence="2 3">DSM 45162</strain>
    </source>
</reference>
<dbReference type="AlphaFoldDB" id="A0A4Q7ZL56"/>
<feature type="region of interest" description="Disordered" evidence="1">
    <location>
        <begin position="165"/>
        <end position="265"/>
    </location>
</feature>
<protein>
    <submittedName>
        <fullName evidence="2">Uncharacterized protein</fullName>
    </submittedName>
</protein>
<keyword evidence="3" id="KW-1185">Reference proteome</keyword>
<feature type="compositionally biased region" description="Low complexity" evidence="1">
    <location>
        <begin position="221"/>
        <end position="237"/>
    </location>
</feature>
<feature type="compositionally biased region" description="Basic residues" evidence="1">
    <location>
        <begin position="80"/>
        <end position="96"/>
    </location>
</feature>
<feature type="compositionally biased region" description="Pro residues" evidence="1">
    <location>
        <begin position="186"/>
        <end position="195"/>
    </location>
</feature>
<evidence type="ECO:0000256" key="1">
    <source>
        <dbReference type="SAM" id="MobiDB-lite"/>
    </source>
</evidence>
<dbReference type="EMBL" id="SHKY01000001">
    <property type="protein sequence ID" value="RZU51314.1"/>
    <property type="molecule type" value="Genomic_DNA"/>
</dbReference>
<feature type="region of interest" description="Disordered" evidence="1">
    <location>
        <begin position="1"/>
        <end position="41"/>
    </location>
</feature>